<proteinExistence type="predicted"/>
<gene>
    <name evidence="1" type="ORF">RCOM_1824600</name>
</gene>
<evidence type="ECO:0000313" key="1">
    <source>
        <dbReference type="EMBL" id="EEF26114.1"/>
    </source>
</evidence>
<reference evidence="2" key="1">
    <citation type="journal article" date="2010" name="Nat. Biotechnol.">
        <title>Draft genome sequence of the oilseed species Ricinus communis.</title>
        <authorList>
            <person name="Chan A.P."/>
            <person name="Crabtree J."/>
            <person name="Zhao Q."/>
            <person name="Lorenzi H."/>
            <person name="Orvis J."/>
            <person name="Puiu D."/>
            <person name="Melake-Berhan A."/>
            <person name="Jones K.M."/>
            <person name="Redman J."/>
            <person name="Chen G."/>
            <person name="Cahoon E.B."/>
            <person name="Gedil M."/>
            <person name="Stanke M."/>
            <person name="Haas B.J."/>
            <person name="Wortman J.R."/>
            <person name="Fraser-Liggett C.M."/>
            <person name="Ravel J."/>
            <person name="Rabinowicz P.D."/>
        </authorList>
    </citation>
    <scope>NUCLEOTIDE SEQUENCE [LARGE SCALE GENOMIC DNA]</scope>
    <source>
        <strain evidence="2">cv. Hale</strain>
    </source>
</reference>
<dbReference type="EMBL" id="EQ978155">
    <property type="protein sequence ID" value="EEF26114.1"/>
    <property type="molecule type" value="Genomic_DNA"/>
</dbReference>
<keyword evidence="2" id="KW-1185">Reference proteome</keyword>
<sequence>MQRRSSKAEPRRRPFFHRPQDCTRRARCFKLVSTVPPAVRLPEAVAERRSMRPRLARVPVWLAGRTQAKTLRQRH</sequence>
<accession>B9TDE9</accession>
<organism evidence="1 2">
    <name type="scientific">Ricinus communis</name>
    <name type="common">Castor bean</name>
    <dbReference type="NCBI Taxonomy" id="3988"/>
    <lineage>
        <taxon>Eukaryota</taxon>
        <taxon>Viridiplantae</taxon>
        <taxon>Streptophyta</taxon>
        <taxon>Embryophyta</taxon>
        <taxon>Tracheophyta</taxon>
        <taxon>Spermatophyta</taxon>
        <taxon>Magnoliopsida</taxon>
        <taxon>eudicotyledons</taxon>
        <taxon>Gunneridae</taxon>
        <taxon>Pentapetalae</taxon>
        <taxon>rosids</taxon>
        <taxon>fabids</taxon>
        <taxon>Malpighiales</taxon>
        <taxon>Euphorbiaceae</taxon>
        <taxon>Acalyphoideae</taxon>
        <taxon>Acalypheae</taxon>
        <taxon>Ricinus</taxon>
    </lineage>
</organism>
<evidence type="ECO:0000313" key="2">
    <source>
        <dbReference type="Proteomes" id="UP000008311"/>
    </source>
</evidence>
<name>B9TDE9_RICCO</name>
<protein>
    <submittedName>
        <fullName evidence="1">Uncharacterized protein</fullName>
    </submittedName>
</protein>
<dbReference type="AlphaFoldDB" id="B9TDE9"/>
<dbReference type="InParanoid" id="B9TDE9"/>
<dbReference type="Proteomes" id="UP000008311">
    <property type="component" value="Unassembled WGS sequence"/>
</dbReference>